<sequence>AEITSKSVCLGDSVEAFQNITFNNCSSVISLSMKGEIDTLIAMWSFENCRRKEAIVLDYMDRVFLYGNGSILIHTVHTADQATYIVNCQMENIYMEYVVHIQVMAAPSKDCIPNILHLGSRLFASLKAPFCGKPVATLFWKGHGDVPNSHEPVLKLNPGNKDGTYYACLEGPALMCVRNELDYCSTITTRGNESPPILETWDVRIAIFIVLGIVLGIALILATSVILIRKYCKT</sequence>
<gene>
    <name evidence="2" type="ORF">ACJMK2_025703</name>
</gene>
<dbReference type="EMBL" id="JBJQND010000002">
    <property type="protein sequence ID" value="KAL3885654.1"/>
    <property type="molecule type" value="Genomic_DNA"/>
</dbReference>
<proteinExistence type="predicted"/>
<keyword evidence="1" id="KW-0472">Membrane</keyword>
<evidence type="ECO:0000313" key="2">
    <source>
        <dbReference type="EMBL" id="KAL3885654.1"/>
    </source>
</evidence>
<dbReference type="AlphaFoldDB" id="A0ABD3XH99"/>
<name>A0ABD3XH99_SINWO</name>
<organism evidence="2 3">
    <name type="scientific">Sinanodonta woodiana</name>
    <name type="common">Chinese pond mussel</name>
    <name type="synonym">Anodonta woodiana</name>
    <dbReference type="NCBI Taxonomy" id="1069815"/>
    <lineage>
        <taxon>Eukaryota</taxon>
        <taxon>Metazoa</taxon>
        <taxon>Spiralia</taxon>
        <taxon>Lophotrochozoa</taxon>
        <taxon>Mollusca</taxon>
        <taxon>Bivalvia</taxon>
        <taxon>Autobranchia</taxon>
        <taxon>Heteroconchia</taxon>
        <taxon>Palaeoheterodonta</taxon>
        <taxon>Unionida</taxon>
        <taxon>Unionoidea</taxon>
        <taxon>Unionidae</taxon>
        <taxon>Unioninae</taxon>
        <taxon>Sinanodonta</taxon>
    </lineage>
</organism>
<keyword evidence="1" id="KW-1133">Transmembrane helix</keyword>
<reference evidence="2 3" key="1">
    <citation type="submission" date="2024-11" db="EMBL/GenBank/DDBJ databases">
        <title>Chromosome-level genome assembly of the freshwater bivalve Anodonta woodiana.</title>
        <authorList>
            <person name="Chen X."/>
        </authorList>
    </citation>
    <scope>NUCLEOTIDE SEQUENCE [LARGE SCALE GENOMIC DNA]</scope>
    <source>
        <strain evidence="2">MN2024</strain>
        <tissue evidence="2">Gills</tissue>
    </source>
</reference>
<accession>A0ABD3XH99</accession>
<evidence type="ECO:0000313" key="3">
    <source>
        <dbReference type="Proteomes" id="UP001634394"/>
    </source>
</evidence>
<dbReference type="Proteomes" id="UP001634394">
    <property type="component" value="Unassembled WGS sequence"/>
</dbReference>
<dbReference type="InterPro" id="IPR013783">
    <property type="entry name" value="Ig-like_fold"/>
</dbReference>
<evidence type="ECO:0000256" key="1">
    <source>
        <dbReference type="SAM" id="Phobius"/>
    </source>
</evidence>
<keyword evidence="1" id="KW-0812">Transmembrane</keyword>
<protein>
    <recommendedName>
        <fullName evidence="4">Ig-like domain-containing protein</fullName>
    </recommendedName>
</protein>
<keyword evidence="3" id="KW-1185">Reference proteome</keyword>
<comment type="caution">
    <text evidence="2">The sequence shown here is derived from an EMBL/GenBank/DDBJ whole genome shotgun (WGS) entry which is preliminary data.</text>
</comment>
<evidence type="ECO:0008006" key="4">
    <source>
        <dbReference type="Google" id="ProtNLM"/>
    </source>
</evidence>
<dbReference type="Gene3D" id="2.60.40.10">
    <property type="entry name" value="Immunoglobulins"/>
    <property type="match status" value="1"/>
</dbReference>
<feature type="non-terminal residue" evidence="2">
    <location>
        <position position="1"/>
    </location>
</feature>
<feature type="non-terminal residue" evidence="2">
    <location>
        <position position="234"/>
    </location>
</feature>
<feature type="transmembrane region" description="Helical" evidence="1">
    <location>
        <begin position="205"/>
        <end position="228"/>
    </location>
</feature>